<dbReference type="AlphaFoldDB" id="S5MNI6"/>
<organism evidence="1 2">
    <name type="scientific">Salmonella bongori N268-08</name>
    <dbReference type="NCBI Taxonomy" id="1197719"/>
    <lineage>
        <taxon>Bacteria</taxon>
        <taxon>Pseudomonadati</taxon>
        <taxon>Pseudomonadota</taxon>
        <taxon>Gammaproteobacteria</taxon>
        <taxon>Enterobacterales</taxon>
        <taxon>Enterobacteriaceae</taxon>
        <taxon>Salmonella</taxon>
    </lineage>
</organism>
<reference evidence="1 2" key="1">
    <citation type="submission" date="2013-07" db="EMBL/GenBank/DDBJ databases">
        <title>Genome sequence of Salmonella bongori N268-08 - a rare clinical isolate.</title>
        <authorList>
            <person name="Marti R."/>
            <person name="Hagens S."/>
            <person name="Loessner M.J."/>
            <person name="Klumpp J."/>
        </authorList>
    </citation>
    <scope>NUCLEOTIDE SEQUENCE [LARGE SCALE GENOMIC DNA]</scope>
    <source>
        <strain evidence="1 2">N268-08</strain>
    </source>
</reference>
<dbReference type="KEGG" id="sbz:A464_1040"/>
<dbReference type="Proteomes" id="UP000015042">
    <property type="component" value="Chromosome"/>
</dbReference>
<sequence>MQLTIFLQNINKFIYYQIVKKRPLYLIDYPRQTGDMHNTTR</sequence>
<name>S5MNI6_SALBN</name>
<gene>
    <name evidence="1" type="ORF">A464_1040</name>
</gene>
<proteinExistence type="predicted"/>
<accession>S5MNI6</accession>
<evidence type="ECO:0000313" key="1">
    <source>
        <dbReference type="EMBL" id="AGR58226.1"/>
    </source>
</evidence>
<protein>
    <submittedName>
        <fullName evidence="1">Uncharacterized protein</fullName>
    </submittedName>
</protein>
<dbReference type="EMBL" id="CP006608">
    <property type="protein sequence ID" value="AGR58226.1"/>
    <property type="molecule type" value="Genomic_DNA"/>
</dbReference>
<dbReference type="HOGENOM" id="CLU_3276247_0_0_6"/>
<evidence type="ECO:0000313" key="2">
    <source>
        <dbReference type="Proteomes" id="UP000015042"/>
    </source>
</evidence>